<dbReference type="PROSITE" id="PS51257">
    <property type="entry name" value="PROKAR_LIPOPROTEIN"/>
    <property type="match status" value="1"/>
</dbReference>
<evidence type="ECO:0000313" key="3">
    <source>
        <dbReference type="EMBL" id="QBI56232.1"/>
    </source>
</evidence>
<evidence type="ECO:0000256" key="1">
    <source>
        <dbReference type="SAM" id="SignalP"/>
    </source>
</evidence>
<dbReference type="InterPro" id="IPR050248">
    <property type="entry name" value="Polysacc_deacetylase_ArnD"/>
</dbReference>
<accession>A0A4V0ZK98</accession>
<dbReference type="PANTHER" id="PTHR10587">
    <property type="entry name" value="GLYCOSYL TRANSFERASE-RELATED"/>
    <property type="match status" value="1"/>
</dbReference>
<evidence type="ECO:0000259" key="2">
    <source>
        <dbReference type="PROSITE" id="PS51677"/>
    </source>
</evidence>
<name>A0A4V0ZK98_9ACTN</name>
<keyword evidence="4" id="KW-1185">Reference proteome</keyword>
<dbReference type="AlphaFoldDB" id="A0A4V0ZK98"/>
<keyword evidence="1" id="KW-0732">Signal</keyword>
<organism evidence="3 4">
    <name type="scientific">Streptomonospora litoralis</name>
    <dbReference type="NCBI Taxonomy" id="2498135"/>
    <lineage>
        <taxon>Bacteria</taxon>
        <taxon>Bacillati</taxon>
        <taxon>Actinomycetota</taxon>
        <taxon>Actinomycetes</taxon>
        <taxon>Streptosporangiales</taxon>
        <taxon>Nocardiopsidaceae</taxon>
        <taxon>Streptomonospora</taxon>
    </lineage>
</organism>
<dbReference type="Proteomes" id="UP000292235">
    <property type="component" value="Chromosome"/>
</dbReference>
<dbReference type="EMBL" id="CP036455">
    <property type="protein sequence ID" value="QBI56232.1"/>
    <property type="molecule type" value="Genomic_DNA"/>
</dbReference>
<dbReference type="Pfam" id="PF01522">
    <property type="entry name" value="Polysacc_deac_1"/>
    <property type="match status" value="1"/>
</dbReference>
<dbReference type="CDD" id="cd10917">
    <property type="entry name" value="CE4_NodB_like_6s_7s"/>
    <property type="match status" value="1"/>
</dbReference>
<sequence precursor="true">MRIPRPGAVMVITALFCTLAACSTGMSVHTSGSDTGDGSPVVFRVSTGDPVVFLTIDDGAVRDPDMLTVLKAAEVPASLFLTADYAADDPEFFRRLRDEAGARIETHGIDHSDLRGRGLAEQKRRICRPAEDYKRMFGKRPELFRPPYGSYGETTLKAAEKCGVSHVVHWSAEIKEGEMSFANADRLRPGDIVLMHFGENFGADVREFVEQADRAGLRPALLENYLS</sequence>
<dbReference type="InterPro" id="IPR002509">
    <property type="entry name" value="NODB_dom"/>
</dbReference>
<feature type="signal peptide" evidence="1">
    <location>
        <begin position="1"/>
        <end position="20"/>
    </location>
</feature>
<dbReference type="EC" id="3.5.1.-" evidence="3"/>
<proteinExistence type="predicted"/>
<dbReference type="Gene3D" id="3.20.20.370">
    <property type="entry name" value="Glycoside hydrolase/deacetylase"/>
    <property type="match status" value="1"/>
</dbReference>
<gene>
    <name evidence="3" type="primary">pdaA</name>
    <name evidence="3" type="ORF">EKD16_22395</name>
</gene>
<feature type="domain" description="NodB homology" evidence="2">
    <location>
        <begin position="50"/>
        <end position="227"/>
    </location>
</feature>
<dbReference type="GO" id="GO:0005975">
    <property type="term" value="P:carbohydrate metabolic process"/>
    <property type="evidence" value="ECO:0007669"/>
    <property type="project" value="InterPro"/>
</dbReference>
<reference evidence="3 4" key="1">
    <citation type="submission" date="2019-02" db="EMBL/GenBank/DDBJ databases">
        <authorList>
            <person name="Khodamoradi S."/>
            <person name="Hahnke R.L."/>
            <person name="Kaempfer P."/>
            <person name="Schumann P."/>
            <person name="Rohde M."/>
            <person name="Steinert M."/>
            <person name="Luzhetskyy A."/>
            <person name="Wink J."/>
            <person name="Ruckert C."/>
        </authorList>
    </citation>
    <scope>NUCLEOTIDE SEQUENCE [LARGE SCALE GENOMIC DNA]</scope>
    <source>
        <strain evidence="3 4">M2</strain>
    </source>
</reference>
<keyword evidence="3" id="KW-0378">Hydrolase</keyword>
<dbReference type="GO" id="GO:0016810">
    <property type="term" value="F:hydrolase activity, acting on carbon-nitrogen (but not peptide) bonds"/>
    <property type="evidence" value="ECO:0007669"/>
    <property type="project" value="InterPro"/>
</dbReference>
<dbReference type="PROSITE" id="PS51677">
    <property type="entry name" value="NODB"/>
    <property type="match status" value="1"/>
</dbReference>
<evidence type="ECO:0000313" key="4">
    <source>
        <dbReference type="Proteomes" id="UP000292235"/>
    </source>
</evidence>
<dbReference type="KEGG" id="strr:EKD16_22395"/>
<dbReference type="OrthoDB" id="3373088at2"/>
<dbReference type="PANTHER" id="PTHR10587:SF134">
    <property type="entry name" value="SECRETED PROTEIN"/>
    <property type="match status" value="1"/>
</dbReference>
<feature type="chain" id="PRO_5039684628" evidence="1">
    <location>
        <begin position="21"/>
        <end position="227"/>
    </location>
</feature>
<protein>
    <submittedName>
        <fullName evidence="3">Peptidoglycan-N-acetylmuramic acid deacetylase PdaA</fullName>
        <ecNumber evidence="3">3.5.1.-</ecNumber>
    </submittedName>
</protein>
<dbReference type="InterPro" id="IPR011330">
    <property type="entry name" value="Glyco_hydro/deAcase_b/a-brl"/>
</dbReference>
<dbReference type="SUPFAM" id="SSF88713">
    <property type="entry name" value="Glycoside hydrolase/deacetylase"/>
    <property type="match status" value="1"/>
</dbReference>